<proteinExistence type="predicted"/>
<feature type="domain" description="C2H2-type" evidence="1">
    <location>
        <begin position="251"/>
        <end position="272"/>
    </location>
</feature>
<dbReference type="PROSITE" id="PS00028">
    <property type="entry name" value="ZINC_FINGER_C2H2_1"/>
    <property type="match status" value="1"/>
</dbReference>
<dbReference type="InterPro" id="IPR013087">
    <property type="entry name" value="Znf_C2H2_type"/>
</dbReference>
<protein>
    <submittedName>
        <fullName evidence="2">Bm10261</fullName>
    </submittedName>
</protein>
<accession>A0A1I9GE87</accession>
<sequence length="299" mass="34416">MSSAWHGCIYEEKLSHRIAPCIADLFYEPSDYDELCFYCVEGSISLSEDCSVFLLITSGKVITENELGTEQSCHDIGACCPHHEVPQPRVRMQHKEGTNPTISVDYVLDEIFGLQSDCCAKYANYQIKIIENCQENVAAKVQQNFAEKRSVCIDQNITRRKKTDIKLITPERHKDRYPTHVLKNSADVASEIMCKDVEVSNKKVRKEVKSMPHAVMHDELAVSMLSRLFRTCAAVQKHQRRQHEVRIRPKCEICQREFPTASLLREHVAVIHLFVSLLTYWEEISRRTSPRHNLGNKIE</sequence>
<gene>
    <name evidence="2" type="primary">Bm10261</name>
    <name evidence="2" type="ORF">BM_Bm10261</name>
</gene>
<dbReference type="AlphaFoldDB" id="A0A1I9GE87"/>
<evidence type="ECO:0000313" key="2">
    <source>
        <dbReference type="EMBL" id="CTP81423.1"/>
    </source>
</evidence>
<dbReference type="EMBL" id="LN856981">
    <property type="protein sequence ID" value="CTP81423.1"/>
    <property type="molecule type" value="Genomic_DNA"/>
</dbReference>
<organism evidence="2">
    <name type="scientific">Brugia malayi</name>
    <name type="common">Filarial nematode worm</name>
    <dbReference type="NCBI Taxonomy" id="6279"/>
    <lineage>
        <taxon>Eukaryota</taxon>
        <taxon>Metazoa</taxon>
        <taxon>Ecdysozoa</taxon>
        <taxon>Nematoda</taxon>
        <taxon>Chromadorea</taxon>
        <taxon>Rhabditida</taxon>
        <taxon>Spirurina</taxon>
        <taxon>Spiruromorpha</taxon>
        <taxon>Filarioidea</taxon>
        <taxon>Onchocercidae</taxon>
        <taxon>Brugia</taxon>
    </lineage>
</organism>
<dbReference type="OMA" id="LTHEGEM"/>
<name>A0A1I9GE87_BRUMA</name>
<reference evidence="2" key="1">
    <citation type="journal article" date="2007" name="Science">
        <title>Draft genome of the filarial nematode parasite Brugia malayi.</title>
        <authorList>
            <person name="Ghedin E."/>
            <person name="Wang S."/>
            <person name="Spiro D."/>
            <person name="Caler E."/>
            <person name="Zhao Q."/>
            <person name="Crabtree J."/>
            <person name="Allen J.E."/>
            <person name="Delcher A.L."/>
            <person name="Guiliano D.B."/>
            <person name="Miranda-Saavedra D."/>
            <person name="Angiuoli S.V."/>
            <person name="Creasy T."/>
            <person name="Amedeo P."/>
            <person name="Haas B."/>
            <person name="El-Sayed N.M."/>
            <person name="Wortman J.R."/>
            <person name="Feldblyum T."/>
            <person name="Tallon L."/>
            <person name="Schatz M."/>
            <person name="Shumway M."/>
            <person name="Koo H."/>
            <person name="Salzberg S.L."/>
            <person name="Schobel S."/>
            <person name="Pertea M."/>
            <person name="Pop M."/>
            <person name="White O."/>
            <person name="Barton G.J."/>
            <person name="Carlow C.K."/>
            <person name="Crawford M.J."/>
            <person name="Daub J."/>
            <person name="Dimmic M.W."/>
            <person name="Estes C.F."/>
            <person name="Foster J.M."/>
            <person name="Ganatra M."/>
            <person name="Gregory W.F."/>
            <person name="Johnson N.M."/>
            <person name="Jin J."/>
            <person name="Komuniecki R."/>
            <person name="Korf I."/>
            <person name="Kumar S."/>
            <person name="Laney S."/>
            <person name="Li B.W."/>
            <person name="Li W."/>
            <person name="Lindblom T.H."/>
            <person name="Lustigman S."/>
            <person name="Ma D."/>
            <person name="Maina C.V."/>
            <person name="Martin D.M."/>
            <person name="McCarter J.P."/>
            <person name="McReynolds L."/>
            <person name="Mitreva M."/>
            <person name="Nutman T.B."/>
            <person name="Parkinson J."/>
            <person name="Peregrin-Alvarez J.M."/>
            <person name="Poole C."/>
            <person name="Ren Q."/>
            <person name="Saunders L."/>
            <person name="Sluder A.E."/>
            <person name="Smith K."/>
            <person name="Stanke M."/>
            <person name="Unnasch T.R."/>
            <person name="Ware J."/>
            <person name="Wei A.D."/>
            <person name="Weil G."/>
            <person name="Williams D.J."/>
            <person name="Zhang Y."/>
            <person name="Williams S.A."/>
            <person name="Fraser-Liggett C."/>
            <person name="Slatko B."/>
            <person name="Blaxter M.L."/>
            <person name="Scott A.L."/>
        </authorList>
    </citation>
    <scope>NUCLEOTIDE SEQUENCE</scope>
    <source>
        <strain evidence="2">FR3</strain>
    </source>
</reference>
<reference evidence="2" key="2">
    <citation type="submission" date="2012-12" db="EMBL/GenBank/DDBJ databases">
        <authorList>
            <consortium name="WormBase Consortium"/>
            <person name="Ghedin E."/>
            <person name="Paulini M."/>
        </authorList>
    </citation>
    <scope>NUCLEOTIDE SEQUENCE</scope>
    <source>
        <strain evidence="2">FR3</strain>
    </source>
</reference>
<evidence type="ECO:0000259" key="1">
    <source>
        <dbReference type="PROSITE" id="PS00028"/>
    </source>
</evidence>